<keyword evidence="2" id="KW-1185">Reference proteome</keyword>
<sequence>MISFTKLECLPEPLIHRLVWKSIWRSLCVQKFVNLPLNLLLVNCCMLFLCIKCSALCCSYLLHLCGIIIVGGLCTPDWNSKRGGVEKRGNVGISCFSHWRELCHLALEGCAQVGVGLILFQHFGGWCLIPHIRV</sequence>
<name>A0AAD4RW67_9MAGN</name>
<reference evidence="1" key="1">
    <citation type="submission" date="2022-04" db="EMBL/GenBank/DDBJ databases">
        <title>A functionally conserved STORR gene fusion in Papaver species that diverged 16.8 million years ago.</title>
        <authorList>
            <person name="Catania T."/>
        </authorList>
    </citation>
    <scope>NUCLEOTIDE SEQUENCE</scope>
    <source>
        <strain evidence="1">S-188037</strain>
    </source>
</reference>
<dbReference type="Proteomes" id="UP001202328">
    <property type="component" value="Unassembled WGS sequence"/>
</dbReference>
<protein>
    <submittedName>
        <fullName evidence="1">Uncharacterized protein</fullName>
    </submittedName>
</protein>
<dbReference type="AlphaFoldDB" id="A0AAD4RW67"/>
<gene>
    <name evidence="1" type="ORF">MKW98_005103</name>
</gene>
<organism evidence="1 2">
    <name type="scientific">Papaver atlanticum</name>
    <dbReference type="NCBI Taxonomy" id="357466"/>
    <lineage>
        <taxon>Eukaryota</taxon>
        <taxon>Viridiplantae</taxon>
        <taxon>Streptophyta</taxon>
        <taxon>Embryophyta</taxon>
        <taxon>Tracheophyta</taxon>
        <taxon>Spermatophyta</taxon>
        <taxon>Magnoliopsida</taxon>
        <taxon>Ranunculales</taxon>
        <taxon>Papaveraceae</taxon>
        <taxon>Papaveroideae</taxon>
        <taxon>Papaver</taxon>
    </lineage>
</organism>
<comment type="caution">
    <text evidence="1">The sequence shown here is derived from an EMBL/GenBank/DDBJ whole genome shotgun (WGS) entry which is preliminary data.</text>
</comment>
<evidence type="ECO:0000313" key="2">
    <source>
        <dbReference type="Proteomes" id="UP001202328"/>
    </source>
</evidence>
<evidence type="ECO:0000313" key="1">
    <source>
        <dbReference type="EMBL" id="KAI3836770.1"/>
    </source>
</evidence>
<dbReference type="EMBL" id="JAJJMB010017633">
    <property type="protein sequence ID" value="KAI3836770.1"/>
    <property type="molecule type" value="Genomic_DNA"/>
</dbReference>
<proteinExistence type="predicted"/>
<accession>A0AAD4RW67</accession>